<name>A0A9W8UNT3_AKAMU</name>
<dbReference type="GeneID" id="80887553"/>
<protein>
    <submittedName>
        <fullName evidence="1">Uncharacterized protein</fullName>
    </submittedName>
</protein>
<sequence>MARIGRVHKAAALSAEFGKLNEPLMCGNTASTVVHSPRRHLGPSAATIAKPSVHAVSFTPHSCGAETRNTHQIE</sequence>
<evidence type="ECO:0000313" key="2">
    <source>
        <dbReference type="Proteomes" id="UP001144673"/>
    </source>
</evidence>
<dbReference type="KEGG" id="amus:LMH87_000394"/>
<dbReference type="AlphaFoldDB" id="A0A9W8UNT3"/>
<keyword evidence="2" id="KW-1185">Reference proteome</keyword>
<evidence type="ECO:0000313" key="1">
    <source>
        <dbReference type="EMBL" id="KAJ4155135.1"/>
    </source>
</evidence>
<accession>A0A9W8UNT3</accession>
<dbReference type="Proteomes" id="UP001144673">
    <property type="component" value="Chromosome 6"/>
</dbReference>
<comment type="caution">
    <text evidence="1">The sequence shown here is derived from an EMBL/GenBank/DDBJ whole genome shotgun (WGS) entry which is preliminary data.</text>
</comment>
<organism evidence="1 2">
    <name type="scientific">Akanthomyces muscarius</name>
    <name type="common">Entomopathogenic fungus</name>
    <name type="synonym">Lecanicillium muscarium</name>
    <dbReference type="NCBI Taxonomy" id="2231603"/>
    <lineage>
        <taxon>Eukaryota</taxon>
        <taxon>Fungi</taxon>
        <taxon>Dikarya</taxon>
        <taxon>Ascomycota</taxon>
        <taxon>Pezizomycotina</taxon>
        <taxon>Sordariomycetes</taxon>
        <taxon>Hypocreomycetidae</taxon>
        <taxon>Hypocreales</taxon>
        <taxon>Cordycipitaceae</taxon>
        <taxon>Akanthomyces</taxon>
    </lineage>
</organism>
<dbReference type="EMBL" id="JAJHUN010000007">
    <property type="protein sequence ID" value="KAJ4155135.1"/>
    <property type="molecule type" value="Genomic_DNA"/>
</dbReference>
<dbReference type="RefSeq" id="XP_056055259.1">
    <property type="nucleotide sequence ID" value="XM_056198295.1"/>
</dbReference>
<gene>
    <name evidence="1" type="ORF">LMH87_000394</name>
</gene>
<proteinExistence type="predicted"/>
<reference evidence="1" key="1">
    <citation type="journal article" date="2023" name="Access Microbiol">
        <title>De-novo genome assembly for Akanthomyces muscarius, a biocontrol agent of insect agricultural pests.</title>
        <authorList>
            <person name="Erdos Z."/>
            <person name="Studholme D.J."/>
            <person name="Raymond B."/>
            <person name="Sharma M."/>
        </authorList>
    </citation>
    <scope>NUCLEOTIDE SEQUENCE</scope>
    <source>
        <strain evidence="1">Ve6</strain>
    </source>
</reference>